<reference evidence="2 3" key="1">
    <citation type="journal article" date="2018" name="Mol. Biol. Evol.">
        <title>Analysis of the draft genome of the red seaweed Gracilariopsis chorda provides insights into genome size evolution in Rhodophyta.</title>
        <authorList>
            <person name="Lee J."/>
            <person name="Yang E.C."/>
            <person name="Graf L."/>
            <person name="Yang J.H."/>
            <person name="Qiu H."/>
            <person name="Zel Zion U."/>
            <person name="Chan C.X."/>
            <person name="Stephens T.G."/>
            <person name="Weber A.P.M."/>
            <person name="Boo G.H."/>
            <person name="Boo S.M."/>
            <person name="Kim K.M."/>
            <person name="Shin Y."/>
            <person name="Jung M."/>
            <person name="Lee S.J."/>
            <person name="Yim H.S."/>
            <person name="Lee J.H."/>
            <person name="Bhattacharya D."/>
            <person name="Yoon H.S."/>
        </authorList>
    </citation>
    <scope>NUCLEOTIDE SEQUENCE [LARGE SCALE GENOMIC DNA]</scope>
    <source>
        <strain evidence="2 3">SKKU-2015</strain>
        <tissue evidence="2">Whole body</tissue>
    </source>
</reference>
<dbReference type="SUPFAM" id="SSF54862">
    <property type="entry name" value="4Fe-4S ferredoxins"/>
    <property type="match status" value="1"/>
</dbReference>
<name>A0A2V3IJR9_9FLOR</name>
<comment type="caution">
    <text evidence="2">The sequence shown here is derived from an EMBL/GenBank/DDBJ whole genome shotgun (WGS) entry which is preliminary data.</text>
</comment>
<dbReference type="SMART" id="SM00849">
    <property type="entry name" value="Lactamase_B"/>
    <property type="match status" value="1"/>
</dbReference>
<dbReference type="AlphaFoldDB" id="A0A2V3IJR9"/>
<dbReference type="SUPFAM" id="SSF56281">
    <property type="entry name" value="Metallo-hydrolase/oxidoreductase"/>
    <property type="match status" value="1"/>
</dbReference>
<evidence type="ECO:0000313" key="2">
    <source>
        <dbReference type="EMBL" id="PXF42311.1"/>
    </source>
</evidence>
<sequence length="331" mass="37581">MVLGFAIATRLIIPANVRLTRPLSHTTTCSARRERRSENVPGNVFVDSSCIDCDICRWVAPETFGRFNAKSAVHTQPESEHDKLKALQAMVSCPTGSIRTATPEPLAKQAASSFPIPARDRSQQEVPDIYFNGYSSENTFGASSWLALSKHAAVIFDCPRYSENLAKNIEKLVGDRKLYLVLSHRDDVYGHAKWAERLDCSRIIHAAECNSSQRTNECEIKLRDSQFPYNLDDDFVIFHVPGHSKGSICLLHKSSRSLFSGDHIAFSSKVNELMAFRRYNSYSWDAQIESIAMLADINFKYIWPGHGRKVEFIHEHERREQIEALTERMRS</sequence>
<protein>
    <recommendedName>
        <fullName evidence="1">Metallo-beta-lactamase domain-containing protein</fullName>
    </recommendedName>
</protein>
<dbReference type="OrthoDB" id="17458at2759"/>
<evidence type="ECO:0000259" key="1">
    <source>
        <dbReference type="SMART" id="SM00849"/>
    </source>
</evidence>
<dbReference type="PANTHER" id="PTHR42773">
    <property type="entry name" value="METALLO-BETA-LACTAMASE-RELATED"/>
    <property type="match status" value="1"/>
</dbReference>
<evidence type="ECO:0000313" key="3">
    <source>
        <dbReference type="Proteomes" id="UP000247409"/>
    </source>
</evidence>
<dbReference type="STRING" id="448386.A0A2V3IJR9"/>
<accession>A0A2V3IJR9</accession>
<dbReference type="EMBL" id="NBIV01000168">
    <property type="protein sequence ID" value="PXF42311.1"/>
    <property type="molecule type" value="Genomic_DNA"/>
</dbReference>
<dbReference type="Gene3D" id="3.30.70.20">
    <property type="match status" value="1"/>
</dbReference>
<dbReference type="CDD" id="cd07727">
    <property type="entry name" value="YmaE-like_MBL-fold"/>
    <property type="match status" value="1"/>
</dbReference>
<feature type="domain" description="Metallo-beta-lactamase" evidence="1">
    <location>
        <begin position="141"/>
        <end position="306"/>
    </location>
</feature>
<dbReference type="Gene3D" id="3.60.15.10">
    <property type="entry name" value="Ribonuclease Z/Hydroxyacylglutathione hydrolase-like"/>
    <property type="match status" value="1"/>
</dbReference>
<proteinExistence type="predicted"/>
<dbReference type="InterPro" id="IPR001279">
    <property type="entry name" value="Metallo-B-lactamas"/>
</dbReference>
<dbReference type="InterPro" id="IPR036866">
    <property type="entry name" value="RibonucZ/Hydroxyglut_hydro"/>
</dbReference>
<keyword evidence="3" id="KW-1185">Reference proteome</keyword>
<dbReference type="Pfam" id="PF13370">
    <property type="entry name" value="Fer4_13"/>
    <property type="match status" value="1"/>
</dbReference>
<gene>
    <name evidence="2" type="ORF">BWQ96_07946</name>
</gene>
<dbReference type="Proteomes" id="UP000247409">
    <property type="component" value="Unassembled WGS sequence"/>
</dbReference>
<dbReference type="PANTHER" id="PTHR42773:SF1">
    <property type="entry name" value="METALLO-BETA-LACTAMASE FAMILY PROTEIN"/>
    <property type="match status" value="1"/>
</dbReference>
<organism evidence="2 3">
    <name type="scientific">Gracilariopsis chorda</name>
    <dbReference type="NCBI Taxonomy" id="448386"/>
    <lineage>
        <taxon>Eukaryota</taxon>
        <taxon>Rhodophyta</taxon>
        <taxon>Florideophyceae</taxon>
        <taxon>Rhodymeniophycidae</taxon>
        <taxon>Gracilariales</taxon>
        <taxon>Gracilariaceae</taxon>
        <taxon>Gracilariopsis</taxon>
    </lineage>
</organism>